<proteinExistence type="predicted"/>
<dbReference type="SUPFAM" id="SSF56568">
    <property type="entry name" value="Non-globular alpha+beta subunits of globular proteins"/>
    <property type="match status" value="1"/>
</dbReference>
<accession>A0A376NRA7</accession>
<protein>
    <submittedName>
        <fullName evidence="1">Uncharacterized protein</fullName>
    </submittedName>
</protein>
<evidence type="ECO:0000313" key="2">
    <source>
        <dbReference type="Proteomes" id="UP000254428"/>
    </source>
</evidence>
<sequence>MILKISNFIDASNTKGPIRVEDTEHGPILVAQKFNLKDLFFRTLSTINAKINSQILNEQLKNYRLANQKSLLLFLKTLASEKSAESAFAAYEAVKNSIQHSFTGKDIKLMLNTAERFHGIGTAKNLERHLVFRCWGNRGITHLGHTSISIKTIYYRNQLIPISAGIPAGMLQKIQK</sequence>
<reference evidence="1 2" key="1">
    <citation type="submission" date="2018-06" db="EMBL/GenBank/DDBJ databases">
        <authorList>
            <consortium name="Pathogen Informatics"/>
            <person name="Doyle S."/>
        </authorList>
    </citation>
    <scope>NUCLEOTIDE SEQUENCE [LARGE SCALE GENOMIC DNA]</scope>
    <source>
        <strain evidence="1 2">NCTC11341</strain>
    </source>
</reference>
<name>A0A376NRA7_ECOLX</name>
<dbReference type="InterPro" id="IPR011070">
    <property type="entry name" value="Globular_prot_asu/bsu"/>
</dbReference>
<dbReference type="EMBL" id="UGBT01000001">
    <property type="protein sequence ID" value="STH68765.1"/>
    <property type="molecule type" value="Genomic_DNA"/>
</dbReference>
<dbReference type="AlphaFoldDB" id="A0A376NRA7"/>
<organism evidence="1 2">
    <name type="scientific">Escherichia coli</name>
    <dbReference type="NCBI Taxonomy" id="562"/>
    <lineage>
        <taxon>Bacteria</taxon>
        <taxon>Pseudomonadati</taxon>
        <taxon>Pseudomonadota</taxon>
        <taxon>Gammaproteobacteria</taxon>
        <taxon>Enterobacterales</taxon>
        <taxon>Enterobacteriaceae</taxon>
        <taxon>Escherichia</taxon>
    </lineage>
</organism>
<evidence type="ECO:0000313" key="1">
    <source>
        <dbReference type="EMBL" id="STH68765.1"/>
    </source>
</evidence>
<dbReference type="Proteomes" id="UP000254428">
    <property type="component" value="Unassembled WGS sequence"/>
</dbReference>
<gene>
    <name evidence="1" type="ORF">NCTC11341_00249</name>
</gene>